<protein>
    <submittedName>
        <fullName evidence="2">Uncharacterized protein</fullName>
    </submittedName>
</protein>
<evidence type="ECO:0000313" key="3">
    <source>
        <dbReference type="Proteomes" id="UP000219336"/>
    </source>
</evidence>
<organism evidence="2 3">
    <name type="scientific">Vibrio thalassae</name>
    <dbReference type="NCBI Taxonomy" id="1243014"/>
    <lineage>
        <taxon>Bacteria</taxon>
        <taxon>Pseudomonadati</taxon>
        <taxon>Pseudomonadota</taxon>
        <taxon>Gammaproteobacteria</taxon>
        <taxon>Vibrionales</taxon>
        <taxon>Vibrionaceae</taxon>
        <taxon>Vibrio</taxon>
    </lineage>
</organism>
<gene>
    <name evidence="2" type="ORF">VTH8203_01168</name>
</gene>
<dbReference type="RefSeq" id="WP_096992821.1">
    <property type="nucleotide sequence ID" value="NZ_JBHSII010000001.1"/>
</dbReference>
<accession>A0A240EFT8</accession>
<dbReference type="EMBL" id="OANU01000010">
    <property type="protein sequence ID" value="SNX47558.1"/>
    <property type="molecule type" value="Genomic_DNA"/>
</dbReference>
<evidence type="ECO:0000256" key="1">
    <source>
        <dbReference type="SAM" id="MobiDB-lite"/>
    </source>
</evidence>
<keyword evidence="3" id="KW-1185">Reference proteome</keyword>
<proteinExistence type="predicted"/>
<name>A0A240EFT8_9VIBR</name>
<evidence type="ECO:0000313" key="2">
    <source>
        <dbReference type="EMBL" id="SNX47558.1"/>
    </source>
</evidence>
<dbReference type="Proteomes" id="UP000219336">
    <property type="component" value="Unassembled WGS sequence"/>
</dbReference>
<dbReference type="AlphaFoldDB" id="A0A240EFT8"/>
<sequence length="62" mass="7431">MGEKTKVPLISDTVEIDGIFYVEHRTSETVDRRKKQSRRVFYDRRSQPDPRTQNIKHIDEEV</sequence>
<dbReference type="OrthoDB" id="5891878at2"/>
<feature type="region of interest" description="Disordered" evidence="1">
    <location>
        <begin position="32"/>
        <end position="62"/>
    </location>
</feature>
<reference evidence="3" key="1">
    <citation type="submission" date="2016-06" db="EMBL/GenBank/DDBJ databases">
        <authorList>
            <person name="Rodrigo-Torres L."/>
            <person name="Arahal R.D."/>
            <person name="Lucena T."/>
        </authorList>
    </citation>
    <scope>NUCLEOTIDE SEQUENCE [LARGE SCALE GENOMIC DNA]</scope>
    <source>
        <strain evidence="3">CECT8203</strain>
    </source>
</reference>